<dbReference type="HAMAP" id="MF_01420">
    <property type="entry name" value="HTH_type_WhiA"/>
    <property type="match status" value="1"/>
</dbReference>
<evidence type="ECO:0000259" key="6">
    <source>
        <dbReference type="Pfam" id="PF10298"/>
    </source>
</evidence>
<dbReference type="InterPro" id="IPR027434">
    <property type="entry name" value="Homing_endonucl"/>
</dbReference>
<keyword evidence="2 4" id="KW-0238">DNA-binding</keyword>
<dbReference type="RefSeq" id="WP_021944837.1">
    <property type="nucleotide sequence ID" value="NZ_JACOOX010000006.1"/>
</dbReference>
<protein>
    <recommendedName>
        <fullName evidence="4">Probable cell division protein WhiA</fullName>
    </recommendedName>
</protein>
<dbReference type="Pfam" id="PF14527">
    <property type="entry name" value="LAGLIDADG_WhiA"/>
    <property type="match status" value="1"/>
</dbReference>
<feature type="domain" description="Sporulation transcription regulator WhiA N-terminal" evidence="6">
    <location>
        <begin position="19"/>
        <end position="104"/>
    </location>
</feature>
<evidence type="ECO:0000256" key="1">
    <source>
        <dbReference type="ARBA" id="ARBA00022618"/>
    </source>
</evidence>
<dbReference type="SUPFAM" id="SSF55608">
    <property type="entry name" value="Homing endonucleases"/>
    <property type="match status" value="1"/>
</dbReference>
<evidence type="ECO:0000259" key="7">
    <source>
        <dbReference type="Pfam" id="PF14527"/>
    </source>
</evidence>
<feature type="domain" description="Sporulation regulator WhiA C-terminal" evidence="5">
    <location>
        <begin position="231"/>
        <end position="314"/>
    </location>
</feature>
<evidence type="ECO:0000259" key="5">
    <source>
        <dbReference type="Pfam" id="PF02650"/>
    </source>
</evidence>
<dbReference type="Pfam" id="PF02650">
    <property type="entry name" value="HTH_WhiA"/>
    <property type="match status" value="1"/>
</dbReference>
<dbReference type="PANTHER" id="PTHR37307">
    <property type="entry name" value="CELL DIVISION PROTEIN WHIA-RELATED"/>
    <property type="match status" value="1"/>
</dbReference>
<sequence>MSFSSEVKAELAKNISSARHCRIAELSGMMSMVADVWYRNGSLFKLCITTERSIIAKTMAALIKVLFDIRMECSVKRTGSNSRIYRMVLDQQQEIERMMQTLKLSPDFGISQNGVAKVSCQDMTVNRMVVQQQCCKRAFIKGVFMTSGSVSDPKKGYHLEIVCNNEDRAGMIGKIMAELDIESRVIARKKYSVCYIKDGTMIVDMLNIMGAHISLMNMENVRILKDISNNVNRRVNCEAANLNKTVSAAVRQIQDINYVIETRGITYLPDNLRSLAELRLEEPDASLKELGEMMNPPIGKSGVNHRLRKISEIAEDLRQKSYV</sequence>
<evidence type="ECO:0000313" key="8">
    <source>
        <dbReference type="EMBL" id="MBC5663480.1"/>
    </source>
</evidence>
<organism evidence="8 9">
    <name type="scientific">Coprococcus hominis</name>
    <name type="common">ex Liu et al. 2022</name>
    <dbReference type="NCBI Taxonomy" id="2763039"/>
    <lineage>
        <taxon>Bacteria</taxon>
        <taxon>Bacillati</taxon>
        <taxon>Bacillota</taxon>
        <taxon>Clostridia</taxon>
        <taxon>Lachnospirales</taxon>
        <taxon>Lachnospiraceae</taxon>
        <taxon>Coprococcus</taxon>
    </lineage>
</organism>
<keyword evidence="3 4" id="KW-0131">Cell cycle</keyword>
<dbReference type="GO" id="GO:0003677">
    <property type="term" value="F:DNA binding"/>
    <property type="evidence" value="ECO:0007669"/>
    <property type="project" value="UniProtKB-UniRule"/>
</dbReference>
<evidence type="ECO:0000256" key="2">
    <source>
        <dbReference type="ARBA" id="ARBA00023125"/>
    </source>
</evidence>
<comment type="caution">
    <text evidence="8">The sequence shown here is derived from an EMBL/GenBank/DDBJ whole genome shotgun (WGS) entry which is preliminary data.</text>
</comment>
<dbReference type="Gene3D" id="3.10.28.10">
    <property type="entry name" value="Homing endonucleases"/>
    <property type="match status" value="1"/>
</dbReference>
<proteinExistence type="inferred from homology"/>
<dbReference type="PANTHER" id="PTHR37307:SF1">
    <property type="entry name" value="CELL DIVISION PROTEIN WHIA-RELATED"/>
    <property type="match status" value="1"/>
</dbReference>
<dbReference type="AlphaFoldDB" id="A0A8I0AK26"/>
<evidence type="ECO:0000256" key="4">
    <source>
        <dbReference type="HAMAP-Rule" id="MF_01420"/>
    </source>
</evidence>
<dbReference type="EMBL" id="JACOOX010000006">
    <property type="protein sequence ID" value="MBC5663480.1"/>
    <property type="molecule type" value="Genomic_DNA"/>
</dbReference>
<comment type="function">
    <text evidence="4">Involved in cell division and chromosome segregation.</text>
</comment>
<feature type="domain" description="WhiA LAGLIDADG-like" evidence="7">
    <location>
        <begin position="137"/>
        <end position="227"/>
    </location>
</feature>
<evidence type="ECO:0000256" key="3">
    <source>
        <dbReference type="ARBA" id="ARBA00023306"/>
    </source>
</evidence>
<dbReference type="InterPro" id="IPR023054">
    <property type="entry name" value="Sporulation_regulator_WhiA_C"/>
</dbReference>
<dbReference type="InterPro" id="IPR018478">
    <property type="entry name" value="Sporu_reg_WhiA_N_dom"/>
</dbReference>
<gene>
    <name evidence="4 8" type="primary">whiA</name>
    <name evidence="8" type="ORF">H8S09_11460</name>
</gene>
<dbReference type="GO" id="GO:0043937">
    <property type="term" value="P:regulation of sporulation"/>
    <property type="evidence" value="ECO:0007669"/>
    <property type="project" value="InterPro"/>
</dbReference>
<accession>A0A8I0AK26</accession>
<comment type="similarity">
    <text evidence="4">Belongs to the WhiA family.</text>
</comment>
<name>A0A8I0AK26_9FIRM</name>
<evidence type="ECO:0000313" key="9">
    <source>
        <dbReference type="Proteomes" id="UP000615234"/>
    </source>
</evidence>
<keyword evidence="9" id="KW-1185">Reference proteome</keyword>
<dbReference type="NCBIfam" id="TIGR00647">
    <property type="entry name" value="DNA_bind_WhiA"/>
    <property type="match status" value="1"/>
</dbReference>
<dbReference type="Pfam" id="PF10298">
    <property type="entry name" value="WhiA_N"/>
    <property type="match status" value="1"/>
</dbReference>
<reference evidence="8 9" key="1">
    <citation type="submission" date="2020-08" db="EMBL/GenBank/DDBJ databases">
        <title>Genome public.</title>
        <authorList>
            <person name="Liu C."/>
            <person name="Sun Q."/>
        </authorList>
    </citation>
    <scope>NUCLEOTIDE SEQUENCE [LARGE SCALE GENOMIC DNA]</scope>
    <source>
        <strain evidence="8 9">NSJ-10</strain>
    </source>
</reference>
<dbReference type="InterPro" id="IPR003802">
    <property type="entry name" value="Sporulation_regulator_WhiA"/>
</dbReference>
<keyword evidence="1 4" id="KW-0132">Cell division</keyword>
<dbReference type="InterPro" id="IPR039518">
    <property type="entry name" value="WhiA_LAGLIDADG_dom"/>
</dbReference>
<dbReference type="GO" id="GO:0051301">
    <property type="term" value="P:cell division"/>
    <property type="evidence" value="ECO:0007669"/>
    <property type="project" value="UniProtKB-UniRule"/>
</dbReference>
<dbReference type="Proteomes" id="UP000615234">
    <property type="component" value="Unassembled WGS sequence"/>
</dbReference>